<accession>A0A167ZKC7</accession>
<evidence type="ECO:0000313" key="2">
    <source>
        <dbReference type="EMBL" id="OAB30539.1"/>
    </source>
</evidence>
<evidence type="ECO:0000259" key="1">
    <source>
        <dbReference type="Pfam" id="PF06114"/>
    </source>
</evidence>
<dbReference type="RefSeq" id="WP_066076117.1">
    <property type="nucleotide sequence ID" value="NZ_FRDK01000011.1"/>
</dbReference>
<keyword evidence="3" id="KW-1185">Reference proteome</keyword>
<dbReference type="InterPro" id="IPR010359">
    <property type="entry name" value="IrrE_HExxH"/>
</dbReference>
<comment type="caution">
    <text evidence="2">The sequence shown here is derived from an EMBL/GenBank/DDBJ whole genome shotgun (WGS) entry which is preliminary data.</text>
</comment>
<dbReference type="PANTHER" id="PTHR43236">
    <property type="entry name" value="ANTITOXIN HIGA1"/>
    <property type="match status" value="1"/>
</dbReference>
<dbReference type="Gene3D" id="1.10.10.2910">
    <property type="match status" value="1"/>
</dbReference>
<protein>
    <recommendedName>
        <fullName evidence="1">IrrE N-terminal-like domain-containing protein</fullName>
    </recommendedName>
</protein>
<dbReference type="OrthoDB" id="9794834at2"/>
<evidence type="ECO:0000313" key="3">
    <source>
        <dbReference type="Proteomes" id="UP000077164"/>
    </source>
</evidence>
<sequence length="249" mass="28529">MVTVNDKILEVRANKFRRLCGIENENAIDFEKLLRSLDVLTYFRPLDGEFSGMALKTKNSNFMLINTNNSPGRQHFTIGHELYHLFIQEGFSFQMCNAGKFDKKNREEYNADIFSSYFLMPEAGIIKQIPEEELAWGGEISLATIISLEQYFGVSRTAMLIRLDKIGLLRGDYSQYRVDIKKSAVEHGYSTVLYDTPKDTTPYVVGNYGSKAKELFDKDKISESHYHSLMFDIGIDVDDPKIDEDGKEI</sequence>
<feature type="domain" description="IrrE N-terminal-like" evidence="1">
    <location>
        <begin position="37"/>
        <end position="163"/>
    </location>
</feature>
<dbReference type="STRING" id="249352.SAMN05444395_11117"/>
<name>A0A167ZKC7_9FLAO</name>
<dbReference type="AlphaFoldDB" id="A0A167ZKC7"/>
<dbReference type="Proteomes" id="UP000077164">
    <property type="component" value="Unassembled WGS sequence"/>
</dbReference>
<gene>
    <name evidence="2" type="ORF">FBFR_01705</name>
</gene>
<dbReference type="EMBL" id="LVJE01000003">
    <property type="protein sequence ID" value="OAB30539.1"/>
    <property type="molecule type" value="Genomic_DNA"/>
</dbReference>
<organism evidence="2 3">
    <name type="scientific">Flavobacterium fryxellicola</name>
    <dbReference type="NCBI Taxonomy" id="249352"/>
    <lineage>
        <taxon>Bacteria</taxon>
        <taxon>Pseudomonadati</taxon>
        <taxon>Bacteroidota</taxon>
        <taxon>Flavobacteriia</taxon>
        <taxon>Flavobacteriales</taxon>
        <taxon>Flavobacteriaceae</taxon>
        <taxon>Flavobacterium</taxon>
    </lineage>
</organism>
<reference evidence="2 3" key="1">
    <citation type="submission" date="2016-03" db="EMBL/GenBank/DDBJ databases">
        <title>Draft genome sequence of Flavobacterium fryxellicola DSM 16209.</title>
        <authorList>
            <person name="Shin S.-K."/>
            <person name="Yi H."/>
        </authorList>
    </citation>
    <scope>NUCLEOTIDE SEQUENCE [LARGE SCALE GENOMIC DNA]</scope>
    <source>
        <strain evidence="2 3">DSM 16209</strain>
    </source>
</reference>
<dbReference type="PANTHER" id="PTHR43236:SF1">
    <property type="entry name" value="BLL7220 PROTEIN"/>
    <property type="match status" value="1"/>
</dbReference>
<dbReference type="InterPro" id="IPR052345">
    <property type="entry name" value="Rad_response_metalloprotease"/>
</dbReference>
<proteinExistence type="predicted"/>
<dbReference type="Pfam" id="PF06114">
    <property type="entry name" value="Peptidase_M78"/>
    <property type="match status" value="1"/>
</dbReference>